<comment type="caution">
    <text evidence="2">The sequence shown here is derived from an EMBL/GenBank/DDBJ whole genome shotgun (WGS) entry which is preliminary data.</text>
</comment>
<evidence type="ECO:0000313" key="3">
    <source>
        <dbReference type="Proteomes" id="UP001153555"/>
    </source>
</evidence>
<dbReference type="AlphaFoldDB" id="A0A9N7MHC8"/>
<sequence>MPNINSFGLSALLTVDHKAVVVVGCAGVCMEEDIMEEGLFPVESMDEAVKILLARTSKKLRELTSTPPSLGRTDHIHLPRRRCSQNLPPTGSSPTSATTPPPVADVIVSTVTRFNGELIVSTVDTLQWRAALLLAVQTQIQPLTAGHSLLSSSSAAVRLK</sequence>
<dbReference type="OrthoDB" id="6431331at2759"/>
<evidence type="ECO:0000313" key="2">
    <source>
        <dbReference type="EMBL" id="CAA0806531.1"/>
    </source>
</evidence>
<dbReference type="Proteomes" id="UP001153555">
    <property type="component" value="Unassembled WGS sequence"/>
</dbReference>
<protein>
    <submittedName>
        <fullName evidence="2">Alpha/beta-Hydrolases superfamily protein</fullName>
    </submittedName>
</protein>
<dbReference type="EMBL" id="CACSLK010000984">
    <property type="protein sequence ID" value="CAA0806531.1"/>
    <property type="molecule type" value="Genomic_DNA"/>
</dbReference>
<organism evidence="2 3">
    <name type="scientific">Striga hermonthica</name>
    <name type="common">Purple witchweed</name>
    <name type="synonym">Buchnera hermonthica</name>
    <dbReference type="NCBI Taxonomy" id="68872"/>
    <lineage>
        <taxon>Eukaryota</taxon>
        <taxon>Viridiplantae</taxon>
        <taxon>Streptophyta</taxon>
        <taxon>Embryophyta</taxon>
        <taxon>Tracheophyta</taxon>
        <taxon>Spermatophyta</taxon>
        <taxon>Magnoliopsida</taxon>
        <taxon>eudicotyledons</taxon>
        <taxon>Gunneridae</taxon>
        <taxon>Pentapetalae</taxon>
        <taxon>asterids</taxon>
        <taxon>lamiids</taxon>
        <taxon>Lamiales</taxon>
        <taxon>Orobanchaceae</taxon>
        <taxon>Buchnereae</taxon>
        <taxon>Striga</taxon>
    </lineage>
</organism>
<feature type="region of interest" description="Disordered" evidence="1">
    <location>
        <begin position="63"/>
        <end position="101"/>
    </location>
</feature>
<name>A0A9N7MHC8_STRHE</name>
<reference evidence="2" key="1">
    <citation type="submission" date="2019-12" db="EMBL/GenBank/DDBJ databases">
        <authorList>
            <person name="Scholes J."/>
        </authorList>
    </citation>
    <scope>NUCLEOTIDE SEQUENCE</scope>
</reference>
<accession>A0A9N7MHC8</accession>
<feature type="compositionally biased region" description="Low complexity" evidence="1">
    <location>
        <begin position="88"/>
        <end position="98"/>
    </location>
</feature>
<keyword evidence="3" id="KW-1185">Reference proteome</keyword>
<evidence type="ECO:0000256" key="1">
    <source>
        <dbReference type="SAM" id="MobiDB-lite"/>
    </source>
</evidence>
<gene>
    <name evidence="2" type="ORF">SHERM_09420</name>
</gene>
<proteinExistence type="predicted"/>